<dbReference type="Proteomes" id="UP001158986">
    <property type="component" value="Unassembled WGS sequence"/>
</dbReference>
<evidence type="ECO:0008006" key="3">
    <source>
        <dbReference type="Google" id="ProtNLM"/>
    </source>
</evidence>
<evidence type="ECO:0000313" key="2">
    <source>
        <dbReference type="Proteomes" id="UP001158986"/>
    </source>
</evidence>
<accession>A0ABN8CX93</accession>
<proteinExistence type="predicted"/>
<protein>
    <recommendedName>
        <fullName evidence="3">Condensation domain-containing protein</fullName>
    </recommendedName>
</protein>
<dbReference type="InterPro" id="IPR052058">
    <property type="entry name" value="Alcohol_O-acetyltransferase"/>
</dbReference>
<dbReference type="PANTHER" id="PTHR28037">
    <property type="entry name" value="ALCOHOL O-ACETYLTRANSFERASE 1-RELATED"/>
    <property type="match status" value="1"/>
</dbReference>
<organism evidence="1 2">
    <name type="scientific">Peronospora belbahrii</name>
    <dbReference type="NCBI Taxonomy" id="622444"/>
    <lineage>
        <taxon>Eukaryota</taxon>
        <taxon>Sar</taxon>
        <taxon>Stramenopiles</taxon>
        <taxon>Oomycota</taxon>
        <taxon>Peronosporomycetes</taxon>
        <taxon>Peronosporales</taxon>
        <taxon>Peronosporaceae</taxon>
        <taxon>Peronospora</taxon>
    </lineage>
</organism>
<gene>
    <name evidence="1" type="ORF">PBS001_LOCUS3855</name>
</gene>
<dbReference type="EMBL" id="CAKLCB010000229">
    <property type="protein sequence ID" value="CAH0517229.1"/>
    <property type="molecule type" value="Genomic_DNA"/>
</dbReference>
<reference evidence="1 2" key="1">
    <citation type="submission" date="2021-11" db="EMBL/GenBank/DDBJ databases">
        <authorList>
            <person name="Islam A."/>
            <person name="Islam S."/>
            <person name="Flora M.S."/>
            <person name="Rahman M."/>
            <person name="Ziaur R.M."/>
            <person name="Epstein J.H."/>
            <person name="Hassan M."/>
            <person name="Klassen M."/>
            <person name="Woodard K."/>
            <person name="Webb A."/>
            <person name="Webby R.J."/>
            <person name="El Zowalaty M.E."/>
        </authorList>
    </citation>
    <scope>NUCLEOTIDE SEQUENCE [LARGE SCALE GENOMIC DNA]</scope>
    <source>
        <strain evidence="1">Pbs1</strain>
    </source>
</reference>
<dbReference type="PANTHER" id="PTHR28037:SF1">
    <property type="entry name" value="ALCOHOL O-ACETYLTRANSFERASE 1-RELATED"/>
    <property type="match status" value="1"/>
</dbReference>
<name>A0ABN8CX93_9STRA</name>
<keyword evidence="2" id="KW-1185">Reference proteome</keyword>
<evidence type="ECO:0000313" key="1">
    <source>
        <dbReference type="EMBL" id="CAH0517229.1"/>
    </source>
</evidence>
<sequence length="625" mass="69798">MMTPQGRSATELVVSLARKLHTFRFRNGPLTHVMKVPSKPITSLASTESHRVSRLRLLLINKYSELNLVLDLVPQISSFTMNSDNQSYAGSRVISLRGVEWMVSAINGVSTKIAHSMLVSGNTMTLLQFLPTAVVNAFNTHPRMRALQIQDQLFAAEIQPPITPDNLTNLLRVRMLSPADYGDGTPTSWQVFVEKECSVGFDRHSQFPFYLSVWVAKRKDTARLTLFSDQYMSDGFSGVVVLNFILEQVSKLARQVVAQHQTSNMSAVQEYPLRPSLYRMWLKKITWIKPLLRGTNAILGRRMFRGNVRKFASLLPARKDQEDFAVPPVTNSTSALFADGDGKCMRRALVRCKQESGTLDGVVVVVMLLAFYRVRNGKEQGGRCNPFRIMLDVDCNMRQLVQQPAEEDQVGLFTATTTLDWLTLEGVDMLTTRFWDLASRATQEINAKLKNTMAMAQSTITADQNLNAQMNASFLRNIRVAHSITSDVKVAEVIIYPFEKHHSLTASSDTDIRRSLFLANEAHQSVMSPNGAGSLTKSWRLDSAKSIPNNVISIESLHVYKALPHLAPSVTIFLSSVNAFAYSMAHKIESDVANDLFTAFVLICESLGGIQSDENLMDILGRLDE</sequence>
<comment type="caution">
    <text evidence="1">The sequence shown here is derived from an EMBL/GenBank/DDBJ whole genome shotgun (WGS) entry which is preliminary data.</text>
</comment>